<dbReference type="RefSeq" id="WP_318622087.1">
    <property type="nucleotide sequence ID" value="NZ_CP137642.1"/>
</dbReference>
<evidence type="ECO:0000256" key="1">
    <source>
        <dbReference type="ARBA" id="ARBA00022485"/>
    </source>
</evidence>
<name>A0AAX4FWD6_9EURY</name>
<dbReference type="GO" id="GO:0051539">
    <property type="term" value="F:4 iron, 4 sulfur cluster binding"/>
    <property type="evidence" value="ECO:0007669"/>
    <property type="project" value="UniProtKB-KW"/>
</dbReference>
<sequence length="140" mass="15761">MTTLSNNQQKIARRIDAGTAAEVWRDWKWQVRHAITDISTFERLLGISFGKDERRELEETANRFPLRITPYYLSLIDTKDLWIDPIFMQCFPSPAELQVEPDDMEDPLAEDADHPAATPTGCSFWSATSALCTGGTAPGN</sequence>
<keyword evidence="1" id="KW-0408">Iron</keyword>
<gene>
    <name evidence="2" type="ORF">R6Y96_03225</name>
</gene>
<evidence type="ECO:0000313" key="2">
    <source>
        <dbReference type="EMBL" id="WOX58266.1"/>
    </source>
</evidence>
<dbReference type="GeneID" id="85732136"/>
<protein>
    <recommendedName>
        <fullName evidence="4">Lysine 2,3-aminomutase</fullName>
    </recommendedName>
</protein>
<evidence type="ECO:0008006" key="4">
    <source>
        <dbReference type="Google" id="ProtNLM"/>
    </source>
</evidence>
<dbReference type="Gene3D" id="3.20.20.70">
    <property type="entry name" value="Aldolase class I"/>
    <property type="match status" value="1"/>
</dbReference>
<dbReference type="PANTHER" id="PTHR30538:SF0">
    <property type="entry name" value="L-LYSINE 2,3-AMINOMUTASE AQ_1632-RELATED"/>
    <property type="match status" value="1"/>
</dbReference>
<reference evidence="2 3" key="1">
    <citation type="submission" date="2023-10" db="EMBL/GenBank/DDBJ databases">
        <title>The complete genome sequence of Methanoculleus receptaculi DSM 18860.</title>
        <authorList>
            <person name="Lai S.-J."/>
            <person name="You Y.-T."/>
            <person name="Chen S.-C."/>
        </authorList>
    </citation>
    <scope>NUCLEOTIDE SEQUENCE [LARGE SCALE GENOMIC DNA]</scope>
    <source>
        <strain evidence="2 3">DSM 18860</strain>
    </source>
</reference>
<accession>A0AAX4FWD6</accession>
<dbReference type="EMBL" id="CP137642">
    <property type="protein sequence ID" value="WOX58266.1"/>
    <property type="molecule type" value="Genomic_DNA"/>
</dbReference>
<proteinExistence type="predicted"/>
<keyword evidence="1" id="KW-0479">Metal-binding</keyword>
<dbReference type="AlphaFoldDB" id="A0AAX4FWD6"/>
<dbReference type="InterPro" id="IPR013785">
    <property type="entry name" value="Aldolase_TIM"/>
</dbReference>
<keyword evidence="1" id="KW-0004">4Fe-4S</keyword>
<evidence type="ECO:0000313" key="3">
    <source>
        <dbReference type="Proteomes" id="UP001305652"/>
    </source>
</evidence>
<dbReference type="PANTHER" id="PTHR30538">
    <property type="entry name" value="LYSINE 2,3-AMINOMUTASE-RELATED"/>
    <property type="match status" value="1"/>
</dbReference>
<keyword evidence="1" id="KW-0411">Iron-sulfur</keyword>
<dbReference type="InterPro" id="IPR003739">
    <property type="entry name" value="Lys_aminomutase/Glu_NH3_mut"/>
</dbReference>
<dbReference type="Gene3D" id="6.10.140.1170">
    <property type="match status" value="1"/>
</dbReference>
<dbReference type="Proteomes" id="UP001305652">
    <property type="component" value="Chromosome"/>
</dbReference>
<organism evidence="2 3">
    <name type="scientific">Methanoculleus receptaculi</name>
    <dbReference type="NCBI Taxonomy" id="394967"/>
    <lineage>
        <taxon>Archaea</taxon>
        <taxon>Methanobacteriati</taxon>
        <taxon>Methanobacteriota</taxon>
        <taxon>Stenosarchaea group</taxon>
        <taxon>Methanomicrobia</taxon>
        <taxon>Methanomicrobiales</taxon>
        <taxon>Methanomicrobiaceae</taxon>
        <taxon>Methanoculleus</taxon>
    </lineage>
</organism>
<keyword evidence="3" id="KW-1185">Reference proteome</keyword>
<dbReference type="KEGG" id="mrc:R6Y96_03225"/>